<comment type="caution">
    <text evidence="2">The sequence shown here is derived from an EMBL/GenBank/DDBJ whole genome shotgun (WGS) entry which is preliminary data.</text>
</comment>
<keyword evidence="1" id="KW-0472">Membrane</keyword>
<keyword evidence="1" id="KW-1133">Transmembrane helix</keyword>
<dbReference type="EMBL" id="JAYMYR010000009">
    <property type="protein sequence ID" value="KAK7341768.1"/>
    <property type="molecule type" value="Genomic_DNA"/>
</dbReference>
<gene>
    <name evidence="2" type="ORF">VNO80_24707</name>
</gene>
<proteinExistence type="predicted"/>
<evidence type="ECO:0000256" key="1">
    <source>
        <dbReference type="SAM" id="Phobius"/>
    </source>
</evidence>
<organism evidence="2 3">
    <name type="scientific">Phaseolus coccineus</name>
    <name type="common">Scarlet runner bean</name>
    <name type="synonym">Phaseolus multiflorus</name>
    <dbReference type="NCBI Taxonomy" id="3886"/>
    <lineage>
        <taxon>Eukaryota</taxon>
        <taxon>Viridiplantae</taxon>
        <taxon>Streptophyta</taxon>
        <taxon>Embryophyta</taxon>
        <taxon>Tracheophyta</taxon>
        <taxon>Spermatophyta</taxon>
        <taxon>Magnoliopsida</taxon>
        <taxon>eudicotyledons</taxon>
        <taxon>Gunneridae</taxon>
        <taxon>Pentapetalae</taxon>
        <taxon>rosids</taxon>
        <taxon>fabids</taxon>
        <taxon>Fabales</taxon>
        <taxon>Fabaceae</taxon>
        <taxon>Papilionoideae</taxon>
        <taxon>50 kb inversion clade</taxon>
        <taxon>NPAAA clade</taxon>
        <taxon>indigoferoid/millettioid clade</taxon>
        <taxon>Phaseoleae</taxon>
        <taxon>Phaseolus</taxon>
    </lineage>
</organism>
<dbReference type="AlphaFoldDB" id="A0AAN9LY32"/>
<name>A0AAN9LY32_PHACN</name>
<evidence type="ECO:0000313" key="2">
    <source>
        <dbReference type="EMBL" id="KAK7341768.1"/>
    </source>
</evidence>
<sequence length="112" mass="12126">MSGAGQTYWGIEQWMLLFIAYSYALCLIVLSEKCSVNDKVSVSPGLRLQVLGVCRGGNAKVSTPKAVGRSNMIAINLDSVSSVLAAGYWLLATKANKSCHFHKSQIQFAPQM</sequence>
<keyword evidence="3" id="KW-1185">Reference proteome</keyword>
<protein>
    <submittedName>
        <fullName evidence="2">Uncharacterized protein</fullName>
    </submittedName>
</protein>
<evidence type="ECO:0000313" key="3">
    <source>
        <dbReference type="Proteomes" id="UP001374584"/>
    </source>
</evidence>
<accession>A0AAN9LY32</accession>
<feature type="transmembrane region" description="Helical" evidence="1">
    <location>
        <begin position="14"/>
        <end position="31"/>
    </location>
</feature>
<reference evidence="2 3" key="1">
    <citation type="submission" date="2024-01" db="EMBL/GenBank/DDBJ databases">
        <title>The genomes of 5 underutilized Papilionoideae crops provide insights into root nodulation and disease resistanc.</title>
        <authorList>
            <person name="Jiang F."/>
        </authorList>
    </citation>
    <scope>NUCLEOTIDE SEQUENCE [LARGE SCALE GENOMIC DNA]</scope>
    <source>
        <strain evidence="2">JINMINGXINNONG_FW02</strain>
        <tissue evidence="2">Leaves</tissue>
    </source>
</reference>
<dbReference type="Proteomes" id="UP001374584">
    <property type="component" value="Unassembled WGS sequence"/>
</dbReference>
<keyword evidence="1" id="KW-0812">Transmembrane</keyword>